<dbReference type="EMBL" id="JAUNZN010000001">
    <property type="protein sequence ID" value="KAK4833081.1"/>
    <property type="molecule type" value="Genomic_DNA"/>
</dbReference>
<dbReference type="Proteomes" id="UP001333110">
    <property type="component" value="Unassembled WGS sequence"/>
</dbReference>
<evidence type="ECO:0000313" key="2">
    <source>
        <dbReference type="Proteomes" id="UP001333110"/>
    </source>
</evidence>
<gene>
    <name evidence="1" type="ORF">QYF61_027743</name>
</gene>
<organism evidence="1 2">
    <name type="scientific">Mycteria americana</name>
    <name type="common">Wood stork</name>
    <dbReference type="NCBI Taxonomy" id="33587"/>
    <lineage>
        <taxon>Eukaryota</taxon>
        <taxon>Metazoa</taxon>
        <taxon>Chordata</taxon>
        <taxon>Craniata</taxon>
        <taxon>Vertebrata</taxon>
        <taxon>Euteleostomi</taxon>
        <taxon>Archelosauria</taxon>
        <taxon>Archosauria</taxon>
        <taxon>Dinosauria</taxon>
        <taxon>Saurischia</taxon>
        <taxon>Theropoda</taxon>
        <taxon>Coelurosauria</taxon>
        <taxon>Aves</taxon>
        <taxon>Neognathae</taxon>
        <taxon>Neoaves</taxon>
        <taxon>Aequornithes</taxon>
        <taxon>Ciconiiformes</taxon>
        <taxon>Ciconiidae</taxon>
        <taxon>Mycteria</taxon>
    </lineage>
</organism>
<reference evidence="1 2" key="1">
    <citation type="journal article" date="2023" name="J. Hered.">
        <title>Chromosome-level genome of the wood stork (Mycteria americana) provides insight into avian chromosome evolution.</title>
        <authorList>
            <person name="Flamio R. Jr."/>
            <person name="Ramstad K.M."/>
        </authorList>
    </citation>
    <scope>NUCLEOTIDE SEQUENCE [LARGE SCALE GENOMIC DNA]</scope>
    <source>
        <strain evidence="1">JAX WOST 10</strain>
    </source>
</reference>
<accession>A0AAN7NZ24</accession>
<protein>
    <submittedName>
        <fullName evidence="1">Uncharacterized protein</fullName>
    </submittedName>
</protein>
<dbReference type="AlphaFoldDB" id="A0AAN7NZ24"/>
<keyword evidence="2" id="KW-1185">Reference proteome</keyword>
<sequence>MGDPHWRSLFLKDCTLWKGPMLEQFVKKCREGLTLEKFLEDCVPMVGPHAGAEEECEEGGVAETTHIPSKKPNLQKMQRFNGEQMLKNHRIIEWFGLERTFTGHLVQPPCNEQGHLQLDQVAQSPVQSEFVDEAATTPLGNLCQCFTTLIIKNFFLISILEGCNKVFPEPSPLQAEQPQLSQPFFVGVVFHPSEIFHGPLLDPLQQVHVFPVLKVPELDAVLQVRSHQSGLERQNHIPGPAGHASFDAAQHTVGILGCKHTLPAHVQLFVHQAALNPFIPQPLLKLRIALTQVQDPALGLVEPHEVHMGPLLQLVQVLLGVILSIRHLNRTTQLGVICKLAEGALDPTVYVNDEDIKQYWSQYGPLRDTTCHQSPSGH</sequence>
<name>A0AAN7NZ24_MYCAM</name>
<evidence type="ECO:0000313" key="1">
    <source>
        <dbReference type="EMBL" id="KAK4833081.1"/>
    </source>
</evidence>
<comment type="caution">
    <text evidence="1">The sequence shown here is derived from an EMBL/GenBank/DDBJ whole genome shotgun (WGS) entry which is preliminary data.</text>
</comment>
<proteinExistence type="predicted"/>